<evidence type="ECO:0000313" key="3">
    <source>
        <dbReference type="Proteomes" id="UP000019149"/>
    </source>
</evidence>
<dbReference type="EMBL" id="APAU02000002">
    <property type="protein sequence ID" value="EUB64705.1"/>
    <property type="molecule type" value="Genomic_DNA"/>
</dbReference>
<dbReference type="AlphaFoldDB" id="W6USU7"/>
<keyword evidence="1" id="KW-0472">Membrane</keyword>
<accession>W6USU7</accession>
<dbReference type="Proteomes" id="UP000019149">
    <property type="component" value="Unassembled WGS sequence"/>
</dbReference>
<feature type="transmembrane region" description="Helical" evidence="1">
    <location>
        <begin position="6"/>
        <end position="26"/>
    </location>
</feature>
<comment type="caution">
    <text evidence="2">The sequence shown here is derived from an EMBL/GenBank/DDBJ whole genome shotgun (WGS) entry which is preliminary data.</text>
</comment>
<dbReference type="GeneID" id="36336370"/>
<reference evidence="2 3" key="1">
    <citation type="journal article" date="2013" name="Nat. Genet.">
        <title>The genome of the hydatid tapeworm Echinococcus granulosus.</title>
        <authorList>
            <person name="Zheng H."/>
            <person name="Zhang W."/>
            <person name="Zhang L."/>
            <person name="Zhang Z."/>
            <person name="Li J."/>
            <person name="Lu G."/>
            <person name="Zhu Y."/>
            <person name="Wang Y."/>
            <person name="Huang Y."/>
            <person name="Liu J."/>
            <person name="Kang H."/>
            <person name="Chen J."/>
            <person name="Wang L."/>
            <person name="Chen A."/>
            <person name="Yu S."/>
            <person name="Gao Z."/>
            <person name="Jin L."/>
            <person name="Gu W."/>
            <person name="Wang Z."/>
            <person name="Zhao L."/>
            <person name="Shi B."/>
            <person name="Wen H."/>
            <person name="Lin R."/>
            <person name="Jones M.K."/>
            <person name="Brejova B."/>
            <person name="Vinar T."/>
            <person name="Zhao G."/>
            <person name="McManus D.P."/>
            <person name="Chen Z."/>
            <person name="Zhou Y."/>
            <person name="Wang S."/>
        </authorList>
    </citation>
    <scope>NUCLEOTIDE SEQUENCE [LARGE SCALE GENOMIC DNA]</scope>
</reference>
<dbReference type="KEGG" id="egl:EGR_00655"/>
<sequence length="133" mass="15413">MQVKAQSLLSNFFQLLYLTFHIIFGFSKSVELIPIKSTVDEKLSSHCLDILPELSVEGFKVSCLRKVEIEEILFCETVYLAISLRMAQLALVETQLVGKSRLILLRSSTIYNMKLHYRKQCFQCQQIHRNSQL</sequence>
<dbReference type="CTD" id="36336370"/>
<organism evidence="2 3">
    <name type="scientific">Echinococcus granulosus</name>
    <name type="common">Hydatid tapeworm</name>
    <dbReference type="NCBI Taxonomy" id="6210"/>
    <lineage>
        <taxon>Eukaryota</taxon>
        <taxon>Metazoa</taxon>
        <taxon>Spiralia</taxon>
        <taxon>Lophotrochozoa</taxon>
        <taxon>Platyhelminthes</taxon>
        <taxon>Cestoda</taxon>
        <taxon>Eucestoda</taxon>
        <taxon>Cyclophyllidea</taxon>
        <taxon>Taeniidae</taxon>
        <taxon>Echinococcus</taxon>
        <taxon>Echinococcus granulosus group</taxon>
    </lineage>
</organism>
<gene>
    <name evidence="2" type="ORF">EGR_00655</name>
</gene>
<proteinExistence type="predicted"/>
<evidence type="ECO:0000313" key="2">
    <source>
        <dbReference type="EMBL" id="EUB64705.1"/>
    </source>
</evidence>
<name>W6USU7_ECHGR</name>
<dbReference type="RefSeq" id="XP_024355901.1">
    <property type="nucleotide sequence ID" value="XM_024489904.1"/>
</dbReference>
<protein>
    <submittedName>
        <fullName evidence="2">Uncharacterized protein</fullName>
    </submittedName>
</protein>
<evidence type="ECO:0000256" key="1">
    <source>
        <dbReference type="SAM" id="Phobius"/>
    </source>
</evidence>
<keyword evidence="3" id="KW-1185">Reference proteome</keyword>
<keyword evidence="1" id="KW-1133">Transmembrane helix</keyword>
<keyword evidence="1" id="KW-0812">Transmembrane</keyword>